<sequence>MSQIDELVEQWLAIDINPQSRNEITQLQKQGKYDVLEKKLSKRIAFGTAGLRSSMESGFAHMNDVTVLQAAQGLIDYLDKKGGNSIVIGYDHRYHSQRFAELTASVAVLRNFTVYYLGSKDTLSPETIQLSNTPWENKSEEKSFVHTPLVPFAIDHFKASAGVMVTASHNPANDNGYKVYYGNGCQIIPPVDHDIAQSIENNLKPWDGVWDVTKHFSSDLVHSVKPEITQSYVKAVEDKLIKTQDLDFKFVYTPVHGVGLEIFEKVLSKFNSNMIITDSQKNPDPSFPTVKFPNPEEKGALDEAIKTADANGAELVIANDPDADRFTVSVKVNGKWTQLTGNEIGFLFAQYVIETTPADQLSNTYLLNSTVSSQILSSMAQKEGFHFQDTLTGFKWIGNKGNDLKNQGFNVPFGYEEAIGFMFDLVNDKDGITAAITWLQLYQKWFTGGENALDKLKSGYEKYGYFKECNGYYKLADLSTTDEIFSQIRSSFEGDQPKTIGSFTVKYWRDLTLGYETGTKDNKSILPSDPTSQMITAILGEDQVRFTCRGSGTEPKLKVYIEGKGSTEQEAIDVAHECWEILKQQWFKPEIFNVTEVLNQ</sequence>
<organism evidence="1 2">
    <name type="scientific">[Candida] jaroonii</name>
    <dbReference type="NCBI Taxonomy" id="467808"/>
    <lineage>
        <taxon>Eukaryota</taxon>
        <taxon>Fungi</taxon>
        <taxon>Dikarya</taxon>
        <taxon>Ascomycota</taxon>
        <taxon>Saccharomycotina</taxon>
        <taxon>Pichiomycetes</taxon>
        <taxon>Debaryomycetaceae</taxon>
        <taxon>Yamadazyma</taxon>
    </lineage>
</organism>
<gene>
    <name evidence="1" type="ORF">CLIB1444_04S10858</name>
</gene>
<evidence type="ECO:0000313" key="1">
    <source>
        <dbReference type="EMBL" id="CAH6720918.1"/>
    </source>
</evidence>
<protein>
    <submittedName>
        <fullName evidence="1">Phosphoribomutase</fullName>
    </submittedName>
</protein>
<name>A0ACA9Y7F1_9ASCO</name>
<accession>A0ACA9Y7F1</accession>
<keyword evidence="2" id="KW-1185">Reference proteome</keyword>
<evidence type="ECO:0000313" key="2">
    <source>
        <dbReference type="Proteomes" id="UP001152531"/>
    </source>
</evidence>
<reference evidence="1" key="1">
    <citation type="submission" date="2022-06" db="EMBL/GenBank/DDBJ databases">
        <authorList>
            <person name="Legras J.-L."/>
            <person name="Devillers H."/>
            <person name="Grondin C."/>
        </authorList>
    </citation>
    <scope>NUCLEOTIDE SEQUENCE</scope>
    <source>
        <strain evidence="1">CLIB 1444</strain>
    </source>
</reference>
<dbReference type="Proteomes" id="UP001152531">
    <property type="component" value="Unassembled WGS sequence"/>
</dbReference>
<dbReference type="EMBL" id="CALSDN010000004">
    <property type="protein sequence ID" value="CAH6720918.1"/>
    <property type="molecule type" value="Genomic_DNA"/>
</dbReference>
<comment type="caution">
    <text evidence="1">The sequence shown here is derived from an EMBL/GenBank/DDBJ whole genome shotgun (WGS) entry which is preliminary data.</text>
</comment>
<proteinExistence type="predicted"/>